<protein>
    <submittedName>
        <fullName evidence="1">S1 family peptidase</fullName>
    </submittedName>
</protein>
<dbReference type="EMBL" id="CP109109">
    <property type="protein sequence ID" value="WSB96202.1"/>
    <property type="molecule type" value="Genomic_DNA"/>
</dbReference>
<dbReference type="Proteomes" id="UP001348369">
    <property type="component" value="Chromosome"/>
</dbReference>
<accession>A0ACD4ZEH7</accession>
<sequence>MRITHTLRRALAPRHSRLLAVATGLAAAVALAVPAANAGTVTDASAASRLAAVADAVLDAGVAGTAWYADPAAGTVVVTADSTVSAAQTAAIERAAGPHAGALRIERTAGRLSPQLSGGDAIYSTGSRCSAGFNVVSGSTYYFVTAGHCTNGGSTWYTNSTQTTLIGSTAGSSFPNHDYGLVRYTNPAVPAPGTVGSVDITGAAHATVGMAVTFRGAASGVVSGVVTGLNATINYGGGDIVYGLIGTNICTQPGDSGGALYSGTQAIGVLSGGSGSCSSFFQPIIPVLNAYGVSIY</sequence>
<keyword evidence="2" id="KW-1185">Reference proteome</keyword>
<gene>
    <name evidence="1" type="ORF">OG835_03785</name>
</gene>
<name>A0ACD4ZEH7_9ACTN</name>
<evidence type="ECO:0000313" key="2">
    <source>
        <dbReference type="Proteomes" id="UP001348369"/>
    </source>
</evidence>
<proteinExistence type="predicted"/>
<organism evidence="1 2">
    <name type="scientific">Streptomyces scopuliridis</name>
    <dbReference type="NCBI Taxonomy" id="452529"/>
    <lineage>
        <taxon>Bacteria</taxon>
        <taxon>Bacillati</taxon>
        <taxon>Actinomycetota</taxon>
        <taxon>Actinomycetes</taxon>
        <taxon>Kitasatosporales</taxon>
        <taxon>Streptomycetaceae</taxon>
        <taxon>Streptomyces</taxon>
    </lineage>
</organism>
<evidence type="ECO:0000313" key="1">
    <source>
        <dbReference type="EMBL" id="WSB96202.1"/>
    </source>
</evidence>
<reference evidence="1" key="1">
    <citation type="submission" date="2022-10" db="EMBL/GenBank/DDBJ databases">
        <title>The complete genomes of actinobacterial strains from the NBC collection.</title>
        <authorList>
            <person name="Joergensen T.S."/>
            <person name="Alvarez Arevalo M."/>
            <person name="Sterndorff E.B."/>
            <person name="Faurdal D."/>
            <person name="Vuksanovic O."/>
            <person name="Mourched A.-S."/>
            <person name="Charusanti P."/>
            <person name="Shaw S."/>
            <person name="Blin K."/>
            <person name="Weber T."/>
        </authorList>
    </citation>
    <scope>NUCLEOTIDE SEQUENCE</scope>
    <source>
        <strain evidence="1">NBC 01771</strain>
    </source>
</reference>